<organism evidence="2 3">
    <name type="scientific">Streptococcus suis</name>
    <dbReference type="NCBI Taxonomy" id="1307"/>
    <lineage>
        <taxon>Bacteria</taxon>
        <taxon>Bacillati</taxon>
        <taxon>Bacillota</taxon>
        <taxon>Bacilli</taxon>
        <taxon>Lactobacillales</taxon>
        <taxon>Streptococcaceae</taxon>
        <taxon>Streptococcus</taxon>
    </lineage>
</organism>
<dbReference type="GO" id="GO:0006260">
    <property type="term" value="P:DNA replication"/>
    <property type="evidence" value="ECO:0007669"/>
    <property type="project" value="InterPro"/>
</dbReference>
<accession>A0A0M9FLL1</accession>
<dbReference type="InterPro" id="IPR004190">
    <property type="entry name" value="DNA_pol_proc_fac"/>
</dbReference>
<proteinExistence type="predicted"/>
<protein>
    <submittedName>
        <fullName evidence="1 2">Bacteriocin</fullName>
    </submittedName>
</protein>
<reference evidence="1" key="2">
    <citation type="journal article" date="2021" name="Front. Microbiol.">
        <title>Comparative Virulence and Genomic Analysis of Streptococcus suis Isolates.</title>
        <authorList>
            <person name="Nicholson T.L."/>
            <person name="Waack U."/>
            <person name="Anderson T.K."/>
            <person name="Bayles D.O."/>
            <person name="Zaia S.R."/>
            <person name="Goertz I."/>
            <person name="Eppinger M."/>
            <person name="Hau S.J."/>
            <person name="Brockmeier S.L."/>
            <person name="Shore S.M."/>
        </authorList>
    </citation>
    <scope>NUCLEOTIDE SEQUENCE</scope>
    <source>
        <strain evidence="1">SRD478</strain>
    </source>
</reference>
<dbReference type="EMBL" id="FIGZ01000003">
    <property type="protein sequence ID" value="CYU65209.1"/>
    <property type="molecule type" value="Genomic_DNA"/>
</dbReference>
<dbReference type="AlphaFoldDB" id="A0A0M9FLL1"/>
<reference evidence="2 3" key="1">
    <citation type="submission" date="2016-02" db="EMBL/GenBank/DDBJ databases">
        <authorList>
            <consortium name="Pathogen Informatics"/>
        </authorList>
    </citation>
    <scope>NUCLEOTIDE SEQUENCE [LARGE SCALE GENOMIC DNA]</scope>
    <source>
        <strain evidence="2 3">LSS44</strain>
    </source>
</reference>
<dbReference type="Gene3D" id="3.40.630.190">
    <property type="entry name" value="LCP protein"/>
    <property type="match status" value="1"/>
</dbReference>
<evidence type="ECO:0000313" key="1">
    <source>
        <dbReference type="EMBL" id="ASW49903.2"/>
    </source>
</evidence>
<dbReference type="Pfam" id="PF02916">
    <property type="entry name" value="DNA_PPF"/>
    <property type="match status" value="1"/>
</dbReference>
<dbReference type="InterPro" id="IPR050922">
    <property type="entry name" value="LytR/CpsA/Psr_CW_biosynth"/>
</dbReference>
<name>A0A0M9FLL1_STRSU</name>
<dbReference type="RefSeq" id="WP_014638207.1">
    <property type="nucleotide sequence ID" value="NZ_CEEJ01000153.1"/>
</dbReference>
<dbReference type="Proteomes" id="UP000323128">
    <property type="component" value="Chromosome"/>
</dbReference>
<dbReference type="EMBL" id="CP030010">
    <property type="protein sequence ID" value="ASW49903.2"/>
    <property type="molecule type" value="Genomic_DNA"/>
</dbReference>
<sequence>MNTVIFEKTYEISTSELSLISGGATDWKNAAQGAVYGAGIGVSLCAAGGMMTAGATWVVTGACAWAGAKIGGSVAIIADNIFK</sequence>
<evidence type="ECO:0000313" key="2">
    <source>
        <dbReference type="EMBL" id="CYU65209.1"/>
    </source>
</evidence>
<dbReference type="InterPro" id="IPR004474">
    <property type="entry name" value="LytR_CpsA_psr"/>
</dbReference>
<dbReference type="PANTHER" id="PTHR33392:SF6">
    <property type="entry name" value="POLYISOPRENYL-TEICHOIC ACID--PEPTIDOGLYCAN TEICHOIC ACID TRANSFERASE TAGU"/>
    <property type="match status" value="1"/>
</dbReference>
<dbReference type="PATRIC" id="fig|1307.475.peg.563"/>
<gene>
    <name evidence="1" type="ORF">A7J08_06300</name>
    <name evidence="2" type="ORF">ERS132406_00528</name>
</gene>
<dbReference type="Pfam" id="PF03816">
    <property type="entry name" value="LytR_cpsA_psr"/>
    <property type="match status" value="1"/>
</dbReference>
<dbReference type="PANTHER" id="PTHR33392">
    <property type="entry name" value="POLYISOPRENYL-TEICHOIC ACID--PEPTIDOGLYCAN TEICHOIC ACID TRANSFERASE TAGU"/>
    <property type="match status" value="1"/>
</dbReference>
<dbReference type="Proteomes" id="UP000072083">
    <property type="component" value="Unassembled WGS sequence"/>
</dbReference>
<dbReference type="Gene3D" id="3.40.190.10">
    <property type="entry name" value="Periplasmic binding protein-like II"/>
    <property type="match status" value="1"/>
</dbReference>
<dbReference type="NCBIfam" id="TIGR00350">
    <property type="entry name" value="lytR_cpsA_psr"/>
    <property type="match status" value="1"/>
</dbReference>
<evidence type="ECO:0000313" key="3">
    <source>
        <dbReference type="Proteomes" id="UP000072083"/>
    </source>
</evidence>